<dbReference type="EMBL" id="AAKTKA010000050">
    <property type="protein sequence ID" value="ECV4808311.1"/>
    <property type="molecule type" value="Genomic_DNA"/>
</dbReference>
<comment type="caution">
    <text evidence="1">The sequence shown here is derived from an EMBL/GenBank/DDBJ whole genome shotgun (WGS) entry which is preliminary data.</text>
</comment>
<evidence type="ECO:0000313" key="1">
    <source>
        <dbReference type="EMBL" id="ECV4808311.1"/>
    </source>
</evidence>
<proteinExistence type="predicted"/>
<gene>
    <name evidence="1" type="ORF">CIL65_21135</name>
</gene>
<reference evidence="1" key="1">
    <citation type="submission" date="2018-06" db="EMBL/GenBank/DDBJ databases">
        <authorList>
            <consortium name="PulseNet: The National Subtyping Network for Foodborne Disease Surveillance"/>
            <person name="Tarr C.L."/>
            <person name="Trees E."/>
            <person name="Katz L.S."/>
            <person name="Carleton-Romer H.A."/>
            <person name="Stroika S."/>
            <person name="Kucerova Z."/>
            <person name="Roache K.F."/>
            <person name="Sabol A.L."/>
            <person name="Besser J."/>
            <person name="Gerner-Smidt P."/>
        </authorList>
    </citation>
    <scope>NUCLEOTIDE SEQUENCE</scope>
    <source>
        <strain evidence="1">PNUSAS019523</strain>
    </source>
</reference>
<accession>A0A609WAQ7</accession>
<organism evidence="1">
    <name type="scientific">Salmonella enterica subsp. enterica serovar Braenderup</name>
    <dbReference type="NCBI Taxonomy" id="149391"/>
    <lineage>
        <taxon>Bacteria</taxon>
        <taxon>Pseudomonadati</taxon>
        <taxon>Pseudomonadota</taxon>
        <taxon>Gammaproteobacteria</taxon>
        <taxon>Enterobacterales</taxon>
        <taxon>Enterobacteriaceae</taxon>
        <taxon>Salmonella</taxon>
    </lineage>
</organism>
<sequence length="95" mass="11142">MKKIKYIEITDAAILKFISLNSLDASVKIEDEIRNVADWMLSNEMFKKTGNKKIIGKIVDAASDYHKGCYLIYNFEKYYNIECFYTVDFNDYINS</sequence>
<protein>
    <submittedName>
        <fullName evidence="1">Uncharacterized protein</fullName>
    </submittedName>
</protein>
<dbReference type="AlphaFoldDB" id="A0A609WAQ7"/>
<name>A0A609WAQ7_SALET</name>